<reference evidence="1" key="1">
    <citation type="submission" date="2021-01" db="EMBL/GenBank/DDBJ databases">
        <authorList>
            <consortium name="Genoscope - CEA"/>
            <person name="William W."/>
        </authorList>
    </citation>
    <scope>NUCLEOTIDE SEQUENCE</scope>
</reference>
<comment type="caution">
    <text evidence="1">The sequence shown here is derived from an EMBL/GenBank/DDBJ whole genome shotgun (WGS) entry which is preliminary data.</text>
</comment>
<protein>
    <submittedName>
        <fullName evidence="1">Uncharacterized protein</fullName>
    </submittedName>
</protein>
<sequence length="62" mass="7499">MINLLCRLQQRKFIQNLRNEDEALLDYNKALVANKSNSYYNRRNLFENLLMNNRHSQNIKSL</sequence>
<proteinExistence type="predicted"/>
<dbReference type="AlphaFoldDB" id="A0A8S1RRK5"/>
<evidence type="ECO:0000313" key="2">
    <source>
        <dbReference type="Proteomes" id="UP000692954"/>
    </source>
</evidence>
<organism evidence="1 2">
    <name type="scientific">Paramecium sonneborni</name>
    <dbReference type="NCBI Taxonomy" id="65129"/>
    <lineage>
        <taxon>Eukaryota</taxon>
        <taxon>Sar</taxon>
        <taxon>Alveolata</taxon>
        <taxon>Ciliophora</taxon>
        <taxon>Intramacronucleata</taxon>
        <taxon>Oligohymenophorea</taxon>
        <taxon>Peniculida</taxon>
        <taxon>Parameciidae</taxon>
        <taxon>Paramecium</taxon>
    </lineage>
</organism>
<gene>
    <name evidence="1" type="ORF">PSON_ATCC_30995.1.T2050004</name>
</gene>
<dbReference type="EMBL" id="CAJJDN010000205">
    <property type="protein sequence ID" value="CAD8129034.1"/>
    <property type="molecule type" value="Genomic_DNA"/>
</dbReference>
<name>A0A8S1RRK5_9CILI</name>
<accession>A0A8S1RRK5</accession>
<keyword evidence="2" id="KW-1185">Reference proteome</keyword>
<dbReference type="Proteomes" id="UP000692954">
    <property type="component" value="Unassembled WGS sequence"/>
</dbReference>
<evidence type="ECO:0000313" key="1">
    <source>
        <dbReference type="EMBL" id="CAD8129034.1"/>
    </source>
</evidence>